<sequence length="363" mass="39621">VPGFIDAHVHFPQQRMIAAPAKDLLDWLNRFAYPEEACYSDRDFAAAAADRFLSKLISHGTTSALAFSSVHKGAADCLFQAAERRGMCLITGKTMMDRNAPNSVLDTVETSARDSADLIAKWHQADRMRYAITVRFAVTSTEAQLQAAGELYRDYPNCLMHTHISESAGEIEIVKQLFPWSKDYTDVYDRFDLLGANSVFAHGIHLSERECQALHDAGSMVVHCPTSNNFLGSGLFDIGHLRAPERPVNVGVATDVAGGTSYSMLQTLGEAYKVAMLKGRKLTAYDGFYLATLGNARGLGMECDIGSLAQGTCADLVVLDPVATDVLAARNELSETLEDALFALMMLGDDRAVHAVYIKGQRQ</sequence>
<proteinExistence type="inferred from homology"/>
<dbReference type="NCBIfam" id="TIGR02967">
    <property type="entry name" value="guan_deamin"/>
    <property type="match status" value="1"/>
</dbReference>
<evidence type="ECO:0000256" key="6">
    <source>
        <dbReference type="ARBA" id="ARBA00022801"/>
    </source>
</evidence>
<evidence type="ECO:0000259" key="8">
    <source>
        <dbReference type="Pfam" id="PF01979"/>
    </source>
</evidence>
<dbReference type="AlphaFoldDB" id="A0A381WXN9"/>
<dbReference type="EC" id="3.5.4.3" evidence="4"/>
<reference evidence="9" key="1">
    <citation type="submission" date="2018-05" db="EMBL/GenBank/DDBJ databases">
        <authorList>
            <person name="Lanie J.A."/>
            <person name="Ng W.-L."/>
            <person name="Kazmierczak K.M."/>
            <person name="Andrzejewski T.M."/>
            <person name="Davidsen T.M."/>
            <person name="Wayne K.J."/>
            <person name="Tettelin H."/>
            <person name="Glass J.I."/>
            <person name="Rusch D."/>
            <person name="Podicherti R."/>
            <person name="Tsui H.-C.T."/>
            <person name="Winkler M.E."/>
        </authorList>
    </citation>
    <scope>NUCLEOTIDE SEQUENCE</scope>
</reference>
<keyword evidence="7" id="KW-0862">Zinc</keyword>
<dbReference type="SUPFAM" id="SSF51556">
    <property type="entry name" value="Metallo-dependent hydrolases"/>
    <property type="match status" value="1"/>
</dbReference>
<dbReference type="InterPro" id="IPR014311">
    <property type="entry name" value="Guanine_deaminase"/>
</dbReference>
<comment type="similarity">
    <text evidence="3">Belongs to the metallo-dependent hydrolases superfamily. ATZ/TRZ family.</text>
</comment>
<keyword evidence="5" id="KW-0479">Metal-binding</keyword>
<evidence type="ECO:0000256" key="1">
    <source>
        <dbReference type="ARBA" id="ARBA00001947"/>
    </source>
</evidence>
<dbReference type="InterPro" id="IPR006680">
    <property type="entry name" value="Amidohydro-rel"/>
</dbReference>
<evidence type="ECO:0000256" key="4">
    <source>
        <dbReference type="ARBA" id="ARBA00012781"/>
    </source>
</evidence>
<evidence type="ECO:0000256" key="3">
    <source>
        <dbReference type="ARBA" id="ARBA00006745"/>
    </source>
</evidence>
<evidence type="ECO:0000256" key="7">
    <source>
        <dbReference type="ARBA" id="ARBA00022833"/>
    </source>
</evidence>
<feature type="non-terminal residue" evidence="9">
    <location>
        <position position="1"/>
    </location>
</feature>
<dbReference type="UniPathway" id="UPA00603">
    <property type="reaction ID" value="UER00660"/>
</dbReference>
<dbReference type="Gene3D" id="3.20.20.140">
    <property type="entry name" value="Metal-dependent hydrolases"/>
    <property type="match status" value="1"/>
</dbReference>
<evidence type="ECO:0000256" key="5">
    <source>
        <dbReference type="ARBA" id="ARBA00022723"/>
    </source>
</evidence>
<evidence type="ECO:0000313" key="9">
    <source>
        <dbReference type="EMBL" id="SVA57275.1"/>
    </source>
</evidence>
<dbReference type="Gene3D" id="2.30.40.10">
    <property type="entry name" value="Urease, subunit C, domain 1"/>
    <property type="match status" value="1"/>
</dbReference>
<dbReference type="InterPro" id="IPR051607">
    <property type="entry name" value="Metallo-dep_hydrolases"/>
</dbReference>
<comment type="pathway">
    <text evidence="2">Purine metabolism; guanine degradation; xanthine from guanine: step 1/1.</text>
</comment>
<keyword evidence="6" id="KW-0378">Hydrolase</keyword>
<organism evidence="9">
    <name type="scientific">marine metagenome</name>
    <dbReference type="NCBI Taxonomy" id="408172"/>
    <lineage>
        <taxon>unclassified sequences</taxon>
        <taxon>metagenomes</taxon>
        <taxon>ecological metagenomes</taxon>
    </lineage>
</organism>
<comment type="cofactor">
    <cofactor evidence="1">
        <name>Zn(2+)</name>
        <dbReference type="ChEBI" id="CHEBI:29105"/>
    </cofactor>
</comment>
<name>A0A381WXN9_9ZZZZ</name>
<dbReference type="GO" id="GO:0008270">
    <property type="term" value="F:zinc ion binding"/>
    <property type="evidence" value="ECO:0007669"/>
    <property type="project" value="InterPro"/>
</dbReference>
<gene>
    <name evidence="9" type="ORF">METZ01_LOCUS110129</name>
</gene>
<dbReference type="InterPro" id="IPR011059">
    <property type="entry name" value="Metal-dep_hydrolase_composite"/>
</dbReference>
<dbReference type="GO" id="GO:0006147">
    <property type="term" value="P:guanine catabolic process"/>
    <property type="evidence" value="ECO:0007669"/>
    <property type="project" value="UniProtKB-UniPathway"/>
</dbReference>
<feature type="domain" description="Amidohydrolase-related" evidence="8">
    <location>
        <begin position="1"/>
        <end position="361"/>
    </location>
</feature>
<dbReference type="GO" id="GO:0008892">
    <property type="term" value="F:guanine deaminase activity"/>
    <property type="evidence" value="ECO:0007669"/>
    <property type="project" value="UniProtKB-EC"/>
</dbReference>
<dbReference type="GO" id="GO:0005829">
    <property type="term" value="C:cytosol"/>
    <property type="evidence" value="ECO:0007669"/>
    <property type="project" value="TreeGrafter"/>
</dbReference>
<dbReference type="PANTHER" id="PTHR11271">
    <property type="entry name" value="GUANINE DEAMINASE"/>
    <property type="match status" value="1"/>
</dbReference>
<accession>A0A381WXN9</accession>
<protein>
    <recommendedName>
        <fullName evidence="4">guanine deaminase</fullName>
        <ecNumber evidence="4">3.5.4.3</ecNumber>
    </recommendedName>
</protein>
<dbReference type="Pfam" id="PF01979">
    <property type="entry name" value="Amidohydro_1"/>
    <property type="match status" value="1"/>
</dbReference>
<dbReference type="NCBIfam" id="NF006679">
    <property type="entry name" value="PRK09228.1"/>
    <property type="match status" value="1"/>
</dbReference>
<evidence type="ECO:0000256" key="2">
    <source>
        <dbReference type="ARBA" id="ARBA00004984"/>
    </source>
</evidence>
<dbReference type="PANTHER" id="PTHR11271:SF6">
    <property type="entry name" value="GUANINE DEAMINASE"/>
    <property type="match status" value="1"/>
</dbReference>
<dbReference type="InterPro" id="IPR032466">
    <property type="entry name" value="Metal_Hydrolase"/>
</dbReference>
<dbReference type="EMBL" id="UINC01013220">
    <property type="protein sequence ID" value="SVA57275.1"/>
    <property type="molecule type" value="Genomic_DNA"/>
</dbReference>